<reference evidence="2 3" key="1">
    <citation type="submission" date="2023-10" db="EMBL/GenBank/DDBJ databases">
        <authorList>
            <person name="Maclean D."/>
            <person name="Macfadyen A."/>
        </authorList>
    </citation>
    <scope>NUCLEOTIDE SEQUENCE [LARGE SCALE GENOMIC DNA]</scope>
</reference>
<dbReference type="CDD" id="cd07727">
    <property type="entry name" value="YmaE-like_MBL-fold"/>
    <property type="match status" value="1"/>
</dbReference>
<dbReference type="Proteomes" id="UP001314263">
    <property type="component" value="Unassembled WGS sequence"/>
</dbReference>
<dbReference type="SUPFAM" id="SSF56281">
    <property type="entry name" value="Metallo-hydrolase/oxidoreductase"/>
    <property type="match status" value="1"/>
</dbReference>
<keyword evidence="3" id="KW-1185">Reference proteome</keyword>
<accession>A0AAV1I657</accession>
<dbReference type="Gene3D" id="3.60.15.10">
    <property type="entry name" value="Ribonuclease Z/Hydroxyacylglutathione hydrolase-like"/>
    <property type="match status" value="1"/>
</dbReference>
<dbReference type="InterPro" id="IPR036866">
    <property type="entry name" value="RibonucZ/Hydroxyglut_hydro"/>
</dbReference>
<dbReference type="InterPro" id="IPR001279">
    <property type="entry name" value="Metallo-B-lactamas"/>
</dbReference>
<feature type="domain" description="Metallo-beta-lactamase" evidence="1">
    <location>
        <begin position="79"/>
        <end position="255"/>
    </location>
</feature>
<dbReference type="PANTHER" id="PTHR42773">
    <property type="entry name" value="METALLO-BETA-LACTAMASE-RELATED"/>
    <property type="match status" value="1"/>
</dbReference>
<dbReference type="Pfam" id="PF13370">
    <property type="entry name" value="Fer4_13"/>
    <property type="match status" value="1"/>
</dbReference>
<proteinExistence type="predicted"/>
<dbReference type="EMBL" id="CAUYUE010000006">
    <property type="protein sequence ID" value="CAK0779907.1"/>
    <property type="molecule type" value="Genomic_DNA"/>
</dbReference>
<evidence type="ECO:0000259" key="1">
    <source>
        <dbReference type="SMART" id="SM00849"/>
    </source>
</evidence>
<dbReference type="SMART" id="SM00849">
    <property type="entry name" value="Lactamase_B"/>
    <property type="match status" value="1"/>
</dbReference>
<name>A0AAV1I657_9CHLO</name>
<evidence type="ECO:0000313" key="2">
    <source>
        <dbReference type="EMBL" id="CAK0779907.1"/>
    </source>
</evidence>
<dbReference type="Pfam" id="PF00753">
    <property type="entry name" value="Lactamase_B"/>
    <property type="match status" value="1"/>
</dbReference>
<sequence>MAPDFFKRKNMQSAVLRQPETEEERIEAFRALLSCPTYSIHGPTDAKQEQHIAEESFPSLVPGTENCYHCGYHDELSYGGAGYLIRRPEGNVIVDAPRFNPKLVDRIKKLGGAKYIFLTHKDDVGAHYKWASALGAERIMHKAETNAQQRTDEVEHQLEGEGPWGLPDGSEDLEIIFTPGHSEAHCVLFYKAQKVLFSGDHLASTVVGEWTAKHENKGDGFLGISRSFNCSSIDEQVESCIKLASYDWLTLLPGHGRPGKVKDAAERKQQLQLIKERESKRGFGKLPLDHSFQRFEKDY</sequence>
<comment type="caution">
    <text evidence="2">The sequence shown here is derived from an EMBL/GenBank/DDBJ whole genome shotgun (WGS) entry which is preliminary data.</text>
</comment>
<gene>
    <name evidence="2" type="ORF">CVIRNUC_004885</name>
</gene>
<organism evidence="2 3">
    <name type="scientific">Coccomyxa viridis</name>
    <dbReference type="NCBI Taxonomy" id="1274662"/>
    <lineage>
        <taxon>Eukaryota</taxon>
        <taxon>Viridiplantae</taxon>
        <taxon>Chlorophyta</taxon>
        <taxon>core chlorophytes</taxon>
        <taxon>Trebouxiophyceae</taxon>
        <taxon>Trebouxiophyceae incertae sedis</taxon>
        <taxon>Coccomyxaceae</taxon>
        <taxon>Coccomyxa</taxon>
    </lineage>
</organism>
<evidence type="ECO:0000313" key="3">
    <source>
        <dbReference type="Proteomes" id="UP001314263"/>
    </source>
</evidence>
<dbReference type="PANTHER" id="PTHR42773:SF1">
    <property type="entry name" value="METALLO-BETA-LACTAMASE FAMILY PROTEIN"/>
    <property type="match status" value="1"/>
</dbReference>
<protein>
    <recommendedName>
        <fullName evidence="1">Metallo-beta-lactamase domain-containing protein</fullName>
    </recommendedName>
</protein>
<dbReference type="AlphaFoldDB" id="A0AAV1I657"/>